<dbReference type="GO" id="GO:0055085">
    <property type="term" value="P:transmembrane transport"/>
    <property type="evidence" value="ECO:0007669"/>
    <property type="project" value="InterPro"/>
</dbReference>
<feature type="domain" description="ABC transmembrane type-1" evidence="8">
    <location>
        <begin position="68"/>
        <end position="282"/>
    </location>
</feature>
<dbReference type="PROSITE" id="PS50928">
    <property type="entry name" value="ABC_TM1"/>
    <property type="match status" value="1"/>
</dbReference>
<reference evidence="9 10" key="1">
    <citation type="journal article" date="2015" name="Genome Announc.">
        <title>Expanding the biotechnology potential of lactobacilli through comparative genomics of 213 strains and associated genera.</title>
        <authorList>
            <person name="Sun Z."/>
            <person name="Harris H.M."/>
            <person name="McCann A."/>
            <person name="Guo C."/>
            <person name="Argimon S."/>
            <person name="Zhang W."/>
            <person name="Yang X."/>
            <person name="Jeffery I.B."/>
            <person name="Cooney J.C."/>
            <person name="Kagawa T.F."/>
            <person name="Liu W."/>
            <person name="Song Y."/>
            <person name="Salvetti E."/>
            <person name="Wrobel A."/>
            <person name="Rasinkangas P."/>
            <person name="Parkhill J."/>
            <person name="Rea M.C."/>
            <person name="O'Sullivan O."/>
            <person name="Ritari J."/>
            <person name="Douillard F.P."/>
            <person name="Paul Ross R."/>
            <person name="Yang R."/>
            <person name="Briner A.E."/>
            <person name="Felis G.E."/>
            <person name="de Vos W.M."/>
            <person name="Barrangou R."/>
            <person name="Klaenhammer T.R."/>
            <person name="Caufield P.W."/>
            <person name="Cui Y."/>
            <person name="Zhang H."/>
            <person name="O'Toole P.W."/>
        </authorList>
    </citation>
    <scope>NUCLEOTIDE SEQUENCE [LARGE SCALE GENOMIC DNA]</scope>
    <source>
        <strain evidence="9 10">DSM 20653</strain>
    </source>
</reference>
<keyword evidence="10" id="KW-1185">Reference proteome</keyword>
<proteinExistence type="inferred from homology"/>
<feature type="transmembrane region" description="Helical" evidence="7">
    <location>
        <begin position="72"/>
        <end position="94"/>
    </location>
</feature>
<dbReference type="SUPFAM" id="SSF161098">
    <property type="entry name" value="MetI-like"/>
    <property type="match status" value="1"/>
</dbReference>
<comment type="subcellular location">
    <subcellularLocation>
        <location evidence="1 7">Cell membrane</location>
        <topology evidence="1 7">Multi-pass membrane protein</topology>
    </subcellularLocation>
</comment>
<evidence type="ECO:0000256" key="5">
    <source>
        <dbReference type="ARBA" id="ARBA00022989"/>
    </source>
</evidence>
<dbReference type="InterPro" id="IPR035906">
    <property type="entry name" value="MetI-like_sf"/>
</dbReference>
<protein>
    <submittedName>
        <fullName evidence="9">Sugar ABC transporter</fullName>
    </submittedName>
</protein>
<dbReference type="Pfam" id="PF00528">
    <property type="entry name" value="BPD_transp_1"/>
    <property type="match status" value="1"/>
</dbReference>
<feature type="transmembrane region" description="Helical" evidence="7">
    <location>
        <begin position="155"/>
        <end position="178"/>
    </location>
</feature>
<evidence type="ECO:0000256" key="2">
    <source>
        <dbReference type="ARBA" id="ARBA00022448"/>
    </source>
</evidence>
<accession>A0A0R1ZB90</accession>
<dbReference type="AlphaFoldDB" id="A0A0R1ZB90"/>
<evidence type="ECO:0000256" key="4">
    <source>
        <dbReference type="ARBA" id="ARBA00022692"/>
    </source>
</evidence>
<evidence type="ECO:0000256" key="6">
    <source>
        <dbReference type="ARBA" id="ARBA00023136"/>
    </source>
</evidence>
<dbReference type="GO" id="GO:0005886">
    <property type="term" value="C:plasma membrane"/>
    <property type="evidence" value="ECO:0007669"/>
    <property type="project" value="UniProtKB-SubCell"/>
</dbReference>
<keyword evidence="2 7" id="KW-0813">Transport</keyword>
<comment type="caution">
    <text evidence="9">The sequence shown here is derived from an EMBL/GenBank/DDBJ whole genome shotgun (WGS) entry which is preliminary data.</text>
</comment>
<name>A0A0R1ZB90_9LACO</name>
<evidence type="ECO:0000313" key="9">
    <source>
        <dbReference type="EMBL" id="KRM51953.1"/>
    </source>
</evidence>
<keyword evidence="5 7" id="KW-1133">Transmembrane helix</keyword>
<evidence type="ECO:0000313" key="10">
    <source>
        <dbReference type="Proteomes" id="UP000051291"/>
    </source>
</evidence>
<feature type="transmembrane region" description="Helical" evidence="7">
    <location>
        <begin position="12"/>
        <end position="32"/>
    </location>
</feature>
<feature type="transmembrane region" description="Helical" evidence="7">
    <location>
        <begin position="263"/>
        <end position="282"/>
    </location>
</feature>
<evidence type="ECO:0000256" key="3">
    <source>
        <dbReference type="ARBA" id="ARBA00022475"/>
    </source>
</evidence>
<dbReference type="RefSeq" id="WP_057827366.1">
    <property type="nucleotide sequence ID" value="NZ_AYYZ01000029.1"/>
</dbReference>
<comment type="similarity">
    <text evidence="7">Belongs to the binding-protein-dependent transport system permease family.</text>
</comment>
<dbReference type="GeneID" id="29934033"/>
<dbReference type="PANTHER" id="PTHR30193:SF37">
    <property type="entry name" value="INNER MEMBRANE ABC TRANSPORTER PERMEASE PROTEIN YCJO"/>
    <property type="match status" value="1"/>
</dbReference>
<sequence length="292" mass="33103">MKNKRRKNQWSAWWFLGPALLGIILFSVFPILRALVMSFQSGSLISMHWTGLSNYKYVIQDPYFAKALQNTALYAFTVVPIGMVISIAIAWNLFNRIKHSKFFEALFFMPYVTSTIAIGIVFRYIFNGQYGLLNYILRFFHLGTPNWLDNPSMNMITVIIFGVWLSLAFNIVILMSALRGIDPQHYTIAKMYGASDSEMFFRITLPQLIPTLAFLLTVNLISAFKVYTSIYALFNGQPGIAGSAMTAVYYIFNKFQTVGTPGVAMAATVLLFLIILVVSFLQNKLLNKVGRR</sequence>
<dbReference type="PATRIC" id="fig|1423820.4.peg.1172"/>
<keyword evidence="4 7" id="KW-0812">Transmembrane</keyword>
<feature type="transmembrane region" description="Helical" evidence="7">
    <location>
        <begin position="106"/>
        <end position="126"/>
    </location>
</feature>
<dbReference type="Gene3D" id="1.10.3720.10">
    <property type="entry name" value="MetI-like"/>
    <property type="match status" value="1"/>
</dbReference>
<dbReference type="PANTHER" id="PTHR30193">
    <property type="entry name" value="ABC TRANSPORTER PERMEASE PROTEIN"/>
    <property type="match status" value="1"/>
</dbReference>
<dbReference type="InterPro" id="IPR000515">
    <property type="entry name" value="MetI-like"/>
</dbReference>
<gene>
    <name evidence="9" type="ORF">FC64_GL001147</name>
</gene>
<evidence type="ECO:0000256" key="1">
    <source>
        <dbReference type="ARBA" id="ARBA00004651"/>
    </source>
</evidence>
<evidence type="ECO:0000259" key="8">
    <source>
        <dbReference type="PROSITE" id="PS50928"/>
    </source>
</evidence>
<dbReference type="EMBL" id="AYYZ01000029">
    <property type="protein sequence ID" value="KRM51953.1"/>
    <property type="molecule type" value="Genomic_DNA"/>
</dbReference>
<dbReference type="Proteomes" id="UP000051291">
    <property type="component" value="Unassembled WGS sequence"/>
</dbReference>
<dbReference type="InterPro" id="IPR051393">
    <property type="entry name" value="ABC_transporter_permease"/>
</dbReference>
<dbReference type="STRING" id="1423820.FC64_GL001147"/>
<keyword evidence="3" id="KW-1003">Cell membrane</keyword>
<keyword evidence="6 7" id="KW-0472">Membrane</keyword>
<dbReference type="CDD" id="cd06261">
    <property type="entry name" value="TM_PBP2"/>
    <property type="match status" value="1"/>
</dbReference>
<feature type="transmembrane region" description="Helical" evidence="7">
    <location>
        <begin position="199"/>
        <end position="224"/>
    </location>
</feature>
<organism evidence="9 10">
    <name type="scientific">Ligilactobacillus araffinosus DSM 20653</name>
    <dbReference type="NCBI Taxonomy" id="1423820"/>
    <lineage>
        <taxon>Bacteria</taxon>
        <taxon>Bacillati</taxon>
        <taxon>Bacillota</taxon>
        <taxon>Bacilli</taxon>
        <taxon>Lactobacillales</taxon>
        <taxon>Lactobacillaceae</taxon>
        <taxon>Ligilactobacillus</taxon>
    </lineage>
</organism>
<evidence type="ECO:0000256" key="7">
    <source>
        <dbReference type="RuleBase" id="RU363032"/>
    </source>
</evidence>